<proteinExistence type="predicted"/>
<dbReference type="HOGENOM" id="CLU_057751_1_0_1"/>
<feature type="transmembrane region" description="Helical" evidence="1">
    <location>
        <begin position="104"/>
        <end position="126"/>
    </location>
</feature>
<accession>A0A0C9ZF71</accession>
<feature type="transmembrane region" description="Helical" evidence="1">
    <location>
        <begin position="20"/>
        <end position="44"/>
    </location>
</feature>
<feature type="transmembrane region" description="Helical" evidence="1">
    <location>
        <begin position="73"/>
        <end position="92"/>
    </location>
</feature>
<name>A0A0C9ZF71_9AGAM</name>
<dbReference type="InParanoid" id="A0A0C9ZF71"/>
<evidence type="ECO:0000256" key="1">
    <source>
        <dbReference type="SAM" id="Phobius"/>
    </source>
</evidence>
<keyword evidence="1" id="KW-0472">Membrane</keyword>
<keyword evidence="1" id="KW-1133">Transmembrane helix</keyword>
<organism evidence="2 3">
    <name type="scientific">Suillus luteus UH-Slu-Lm8-n1</name>
    <dbReference type="NCBI Taxonomy" id="930992"/>
    <lineage>
        <taxon>Eukaryota</taxon>
        <taxon>Fungi</taxon>
        <taxon>Dikarya</taxon>
        <taxon>Basidiomycota</taxon>
        <taxon>Agaricomycotina</taxon>
        <taxon>Agaricomycetes</taxon>
        <taxon>Agaricomycetidae</taxon>
        <taxon>Boletales</taxon>
        <taxon>Suillineae</taxon>
        <taxon>Suillaceae</taxon>
        <taxon>Suillus</taxon>
    </lineage>
</organism>
<protein>
    <submittedName>
        <fullName evidence="2">Uncharacterized protein</fullName>
    </submittedName>
</protein>
<reference evidence="2 3" key="1">
    <citation type="submission" date="2014-04" db="EMBL/GenBank/DDBJ databases">
        <authorList>
            <consortium name="DOE Joint Genome Institute"/>
            <person name="Kuo A."/>
            <person name="Ruytinx J."/>
            <person name="Rineau F."/>
            <person name="Colpaert J."/>
            <person name="Kohler A."/>
            <person name="Nagy L.G."/>
            <person name="Floudas D."/>
            <person name="Copeland A."/>
            <person name="Barry K.W."/>
            <person name="Cichocki N."/>
            <person name="Veneault-Fourrey C."/>
            <person name="LaButti K."/>
            <person name="Lindquist E.A."/>
            <person name="Lipzen A."/>
            <person name="Lundell T."/>
            <person name="Morin E."/>
            <person name="Murat C."/>
            <person name="Sun H."/>
            <person name="Tunlid A."/>
            <person name="Henrissat B."/>
            <person name="Grigoriev I.V."/>
            <person name="Hibbett D.S."/>
            <person name="Martin F."/>
            <person name="Nordberg H.P."/>
            <person name="Cantor M.N."/>
            <person name="Hua S.X."/>
        </authorList>
    </citation>
    <scope>NUCLEOTIDE SEQUENCE [LARGE SCALE GENOMIC DNA]</scope>
    <source>
        <strain evidence="2 3">UH-Slu-Lm8-n1</strain>
    </source>
</reference>
<keyword evidence="3" id="KW-1185">Reference proteome</keyword>
<evidence type="ECO:0000313" key="3">
    <source>
        <dbReference type="Proteomes" id="UP000054485"/>
    </source>
</evidence>
<reference evidence="3" key="2">
    <citation type="submission" date="2015-01" db="EMBL/GenBank/DDBJ databases">
        <title>Evolutionary Origins and Diversification of the Mycorrhizal Mutualists.</title>
        <authorList>
            <consortium name="DOE Joint Genome Institute"/>
            <consortium name="Mycorrhizal Genomics Consortium"/>
            <person name="Kohler A."/>
            <person name="Kuo A."/>
            <person name="Nagy L.G."/>
            <person name="Floudas D."/>
            <person name="Copeland A."/>
            <person name="Barry K.W."/>
            <person name="Cichocki N."/>
            <person name="Veneault-Fourrey C."/>
            <person name="LaButti K."/>
            <person name="Lindquist E.A."/>
            <person name="Lipzen A."/>
            <person name="Lundell T."/>
            <person name="Morin E."/>
            <person name="Murat C."/>
            <person name="Riley R."/>
            <person name="Ohm R."/>
            <person name="Sun H."/>
            <person name="Tunlid A."/>
            <person name="Henrissat B."/>
            <person name="Grigoriev I.V."/>
            <person name="Hibbett D.S."/>
            <person name="Martin F."/>
        </authorList>
    </citation>
    <scope>NUCLEOTIDE SEQUENCE [LARGE SCALE GENOMIC DNA]</scope>
    <source>
        <strain evidence="3">UH-Slu-Lm8-n1</strain>
    </source>
</reference>
<dbReference type="EMBL" id="KN835559">
    <property type="protein sequence ID" value="KIK36110.1"/>
    <property type="molecule type" value="Genomic_DNA"/>
</dbReference>
<dbReference type="OrthoDB" id="2676976at2759"/>
<sequence length="162" mass="17991">MILSGTHTCYYEYEGDVQPLISTIAMLYTVWEVLALSLSIWIAVKQFRDLRRLSPSTGSIIGDCFRVLIQSHVLYFASFVGVSCLELGYLSAEVEDLFSKGAQMLEGAFETFLVIQMFVLGPRLILSVRANHAKIVAGSDAETCMNSIVFQERIHVPTSSTV</sequence>
<dbReference type="AlphaFoldDB" id="A0A0C9ZF71"/>
<gene>
    <name evidence="2" type="ORF">CY34DRAFT_539568</name>
</gene>
<keyword evidence="1" id="KW-0812">Transmembrane</keyword>
<evidence type="ECO:0000313" key="2">
    <source>
        <dbReference type="EMBL" id="KIK36110.1"/>
    </source>
</evidence>
<dbReference type="Proteomes" id="UP000054485">
    <property type="component" value="Unassembled WGS sequence"/>
</dbReference>